<sequence length="246" mass="26997">MSNPKYDDIAFFVDEEKAKFDAFAHGKSITDLGKLVLAVRNAEHLGAAAEQMAAAYLITNLLLMSRAQRRIAKLVILDMEGTDRAKLFPVTNALRYFLMEDYTQIDNFDAWATSLRETAGVSTRLRDELNDLSDFMTSSEFADAGSGHRKAETMLAVRSPAFTEDQGLTADVSNPFMARFTAAGVESVDVLGQSVYGEAFSMRVANSRDVIVIDIDGARAKEAIGQWIARLDDVLDNALLGLKPSN</sequence>
<reference evidence="1 2" key="1">
    <citation type="submission" date="2018-03" db="EMBL/GenBank/DDBJ databases">
        <authorList>
            <person name="Keele B.F."/>
        </authorList>
    </citation>
    <scope>NUCLEOTIDE SEQUENCE [LARGE SCALE GENOMIC DNA]</scope>
    <source>
        <strain evidence="1 2">CECT 8504</strain>
    </source>
</reference>
<evidence type="ECO:0000313" key="2">
    <source>
        <dbReference type="Proteomes" id="UP000244912"/>
    </source>
</evidence>
<dbReference type="Proteomes" id="UP000244912">
    <property type="component" value="Unassembled WGS sequence"/>
</dbReference>
<dbReference type="EMBL" id="ONZF01000007">
    <property type="protein sequence ID" value="SPJ25185.1"/>
    <property type="molecule type" value="Genomic_DNA"/>
</dbReference>
<dbReference type="RefSeq" id="WP_146190503.1">
    <property type="nucleotide sequence ID" value="NZ_ONZF01000007.1"/>
</dbReference>
<protein>
    <submittedName>
        <fullName evidence="1">Uncharacterized protein</fullName>
    </submittedName>
</protein>
<dbReference type="AlphaFoldDB" id="A0A2R8BYD5"/>
<evidence type="ECO:0000313" key="1">
    <source>
        <dbReference type="EMBL" id="SPJ25185.1"/>
    </source>
</evidence>
<name>A0A2R8BYD5_9RHOB</name>
<organism evidence="1 2">
    <name type="scientific">Palleronia abyssalis</name>
    <dbReference type="NCBI Taxonomy" id="1501240"/>
    <lineage>
        <taxon>Bacteria</taxon>
        <taxon>Pseudomonadati</taxon>
        <taxon>Pseudomonadota</taxon>
        <taxon>Alphaproteobacteria</taxon>
        <taxon>Rhodobacterales</taxon>
        <taxon>Roseobacteraceae</taxon>
        <taxon>Palleronia</taxon>
    </lineage>
</organism>
<proteinExistence type="predicted"/>
<gene>
    <name evidence="1" type="ORF">PAA8504_03034</name>
</gene>
<dbReference type="OrthoDB" id="7832756at2"/>
<accession>A0A2R8BYD5</accession>
<keyword evidence="2" id="KW-1185">Reference proteome</keyword>